<keyword evidence="3 6" id="KW-0012">Acyltransferase</keyword>
<dbReference type="AlphaFoldDB" id="A0A2Z6I6R5"/>
<dbReference type="Proteomes" id="UP000271003">
    <property type="component" value="Chromosome"/>
</dbReference>
<feature type="transmembrane region" description="Helical" evidence="4">
    <location>
        <begin position="20"/>
        <end position="40"/>
    </location>
</feature>
<comment type="pathway">
    <text evidence="1">Lipid metabolism.</text>
</comment>
<dbReference type="PANTHER" id="PTHR10434">
    <property type="entry name" value="1-ACYL-SN-GLYCEROL-3-PHOSPHATE ACYLTRANSFERASE"/>
    <property type="match status" value="1"/>
</dbReference>
<dbReference type="CDD" id="cd07989">
    <property type="entry name" value="LPLAT_AGPAT-like"/>
    <property type="match status" value="1"/>
</dbReference>
<accession>A0A2Z6I6R5</accession>
<dbReference type="InterPro" id="IPR002123">
    <property type="entry name" value="Plipid/glycerol_acylTrfase"/>
</dbReference>
<dbReference type="Pfam" id="PF01553">
    <property type="entry name" value="Acyltransferase"/>
    <property type="match status" value="1"/>
</dbReference>
<keyword evidence="7" id="KW-1185">Reference proteome</keyword>
<evidence type="ECO:0000256" key="1">
    <source>
        <dbReference type="ARBA" id="ARBA00005189"/>
    </source>
</evidence>
<sequence length="258" mass="29155">MDLFFWGYIAMKFLYAVRGWIFYLLLSVTIVGLALAVLPAKLAGCSLRWRYDRLCRPWAKLVLRLLKVVCGVDVKATGMENMPDSGPVVVLSKHQSAWDPFWLGAYLKQPACFLYKRSLHRIPVLGWIFWSMEMLAVDRSKGRTAFEHFMETGPEFLKRGWWICLFPEGTRVPPGEHVRYKTGGARFACATGTPILPVAHTAGTCWPKNSVAKIPGTIRVSVGPLIETRGRDPHEVTAEVEAWIEAEVERLYGENASR</sequence>
<name>A0A2Z6I6R5_9BURK</name>
<dbReference type="KEGG" id="sutt:SUTMEG_00360"/>
<dbReference type="PANTHER" id="PTHR10434:SF40">
    <property type="entry name" value="1-ACYL-SN-GLYCEROL-3-PHOSPHATE ACYLTRANSFERASE"/>
    <property type="match status" value="1"/>
</dbReference>
<keyword evidence="4" id="KW-0472">Membrane</keyword>
<gene>
    <name evidence="6" type="ORF">SUTMEG_00360</name>
</gene>
<protein>
    <submittedName>
        <fullName evidence="6">1-acyl-sn-glycerol-3-phosphate acyltransferase</fullName>
    </submittedName>
</protein>
<organism evidence="6 7">
    <name type="scientific">Sutterella megalosphaeroides</name>
    <dbReference type="NCBI Taxonomy" id="2494234"/>
    <lineage>
        <taxon>Bacteria</taxon>
        <taxon>Pseudomonadati</taxon>
        <taxon>Pseudomonadota</taxon>
        <taxon>Betaproteobacteria</taxon>
        <taxon>Burkholderiales</taxon>
        <taxon>Sutterellaceae</taxon>
        <taxon>Sutterella</taxon>
    </lineage>
</organism>
<evidence type="ECO:0000259" key="5">
    <source>
        <dbReference type="SMART" id="SM00563"/>
    </source>
</evidence>
<dbReference type="SUPFAM" id="SSF69593">
    <property type="entry name" value="Glycerol-3-phosphate (1)-acyltransferase"/>
    <property type="match status" value="1"/>
</dbReference>
<reference evidence="6 7" key="1">
    <citation type="journal article" date="2018" name="Int. J. Syst. Evol. Microbiol.">
        <title>Mesosutterella multiformis gen. nov., sp. nov., a member of the family Sutterellaceae and Sutterella megalosphaeroides sp. nov., isolated from human faeces.</title>
        <authorList>
            <person name="Sakamoto M."/>
            <person name="Ikeyama N."/>
            <person name="Kunihiro T."/>
            <person name="Iino T."/>
            <person name="Yuki M."/>
            <person name="Ohkuma M."/>
        </authorList>
    </citation>
    <scope>NUCLEOTIDE SEQUENCE [LARGE SCALE GENOMIC DNA]</scope>
    <source>
        <strain evidence="6 7">6FBBBH3</strain>
    </source>
</reference>
<proteinExistence type="predicted"/>
<dbReference type="GO" id="GO:0003841">
    <property type="term" value="F:1-acylglycerol-3-phosphate O-acyltransferase activity"/>
    <property type="evidence" value="ECO:0007669"/>
    <property type="project" value="TreeGrafter"/>
</dbReference>
<dbReference type="EMBL" id="AP018786">
    <property type="protein sequence ID" value="BBF22145.1"/>
    <property type="molecule type" value="Genomic_DNA"/>
</dbReference>
<evidence type="ECO:0000313" key="6">
    <source>
        <dbReference type="EMBL" id="BBF22145.1"/>
    </source>
</evidence>
<evidence type="ECO:0000256" key="2">
    <source>
        <dbReference type="ARBA" id="ARBA00022679"/>
    </source>
</evidence>
<dbReference type="GO" id="GO:0006654">
    <property type="term" value="P:phosphatidic acid biosynthetic process"/>
    <property type="evidence" value="ECO:0007669"/>
    <property type="project" value="TreeGrafter"/>
</dbReference>
<evidence type="ECO:0000256" key="4">
    <source>
        <dbReference type="SAM" id="Phobius"/>
    </source>
</evidence>
<evidence type="ECO:0000256" key="3">
    <source>
        <dbReference type="ARBA" id="ARBA00023315"/>
    </source>
</evidence>
<keyword evidence="2 6" id="KW-0808">Transferase</keyword>
<keyword evidence="4" id="KW-0812">Transmembrane</keyword>
<feature type="domain" description="Phospholipid/glycerol acyltransferase" evidence="5">
    <location>
        <begin position="88"/>
        <end position="203"/>
    </location>
</feature>
<dbReference type="SMART" id="SM00563">
    <property type="entry name" value="PlsC"/>
    <property type="match status" value="1"/>
</dbReference>
<evidence type="ECO:0000313" key="7">
    <source>
        <dbReference type="Proteomes" id="UP000271003"/>
    </source>
</evidence>
<keyword evidence="4" id="KW-1133">Transmembrane helix</keyword>